<feature type="binding site" evidence="8">
    <location>
        <position position="307"/>
    </location>
    <ligand>
        <name>Zn(2+)</name>
        <dbReference type="ChEBI" id="CHEBI:29105"/>
        <label>2</label>
    </ligand>
</feature>
<evidence type="ECO:0000256" key="1">
    <source>
        <dbReference type="ARBA" id="ARBA00005984"/>
    </source>
</evidence>
<sequence length="322" mass="34653">MKTKLMMLILLIFTNFTFADEQSVVYPFLPSALEVKNVILCIGDGMGIGQIVATRVRIYGAFGRLNFEKMPVTGLANTCSSDNLITDSGAAGTALATGYKTNNNMIGVGPDGKIRKTILEACKEIGMATGLIATSAITHATPASFAAHVLHRKDEAIIAEQLLENRVNVLLGGGREFFLPQAIKGSKRSDDHNLIDEAKKAGYLVIENKSGLIKAKNKYLLGLFEMGALNTDSLEPSLAFMTEKAIELLIDQNGFFLMVEGSQIDWECHSNNSDETIRQTLLFDEAVKVALDFAAQDSHTLVIVLADHETGGLGVIGGSLNG</sequence>
<feature type="binding site" evidence="8">
    <location>
        <position position="141"/>
    </location>
    <ligand>
        <name>Mg(2+)</name>
        <dbReference type="ChEBI" id="CHEBI:18420"/>
    </ligand>
</feature>
<feature type="binding site" evidence="8">
    <location>
        <position position="139"/>
    </location>
    <ligand>
        <name>Mg(2+)</name>
        <dbReference type="ChEBI" id="CHEBI:18420"/>
    </ligand>
</feature>
<keyword evidence="4" id="KW-0378">Hydrolase</keyword>
<comment type="caution">
    <text evidence="11">The sequence shown here is derived from an EMBL/GenBank/DDBJ whole genome shotgun (WGS) entry which is preliminary data.</text>
</comment>
<gene>
    <name evidence="11" type="ORF">A2Y85_03510</name>
</gene>
<evidence type="ECO:0000256" key="4">
    <source>
        <dbReference type="ARBA" id="ARBA00022801"/>
    </source>
</evidence>
<dbReference type="EMBL" id="MEUM01000009">
    <property type="protein sequence ID" value="OGC43742.1"/>
    <property type="molecule type" value="Genomic_DNA"/>
</dbReference>
<dbReference type="PANTHER" id="PTHR11596">
    <property type="entry name" value="ALKALINE PHOSPHATASE"/>
    <property type="match status" value="1"/>
</dbReference>
<dbReference type="PROSITE" id="PS00123">
    <property type="entry name" value="ALKALINE_PHOSPHATASE"/>
    <property type="match status" value="1"/>
</dbReference>
<evidence type="ECO:0008006" key="13">
    <source>
        <dbReference type="Google" id="ProtNLM"/>
    </source>
</evidence>
<dbReference type="GO" id="GO:0046872">
    <property type="term" value="F:metal ion binding"/>
    <property type="evidence" value="ECO:0007669"/>
    <property type="project" value="UniProtKB-KW"/>
</dbReference>
<feature type="binding site" evidence="8">
    <location>
        <position position="44"/>
    </location>
    <ligand>
        <name>Zn(2+)</name>
        <dbReference type="ChEBI" id="CHEBI:29105"/>
        <label>2</label>
    </ligand>
</feature>
<feature type="binding site" evidence="8">
    <location>
        <position position="265"/>
    </location>
    <ligand>
        <name>Zn(2+)</name>
        <dbReference type="ChEBI" id="CHEBI:29105"/>
        <label>2</label>
    </ligand>
</feature>
<dbReference type="CDD" id="cd16012">
    <property type="entry name" value="ALP"/>
    <property type="match status" value="1"/>
</dbReference>
<protein>
    <recommendedName>
        <fullName evidence="13">Alkaline phosphatase</fullName>
    </recommendedName>
</protein>
<dbReference type="AlphaFoldDB" id="A0A1F4UFN3"/>
<reference evidence="11 12" key="1">
    <citation type="journal article" date="2016" name="Nat. Commun.">
        <title>Thousands of microbial genomes shed light on interconnected biogeochemical processes in an aquifer system.</title>
        <authorList>
            <person name="Anantharaman K."/>
            <person name="Brown C.T."/>
            <person name="Hug L.A."/>
            <person name="Sharon I."/>
            <person name="Castelle C.J."/>
            <person name="Probst A.J."/>
            <person name="Thomas B.C."/>
            <person name="Singh A."/>
            <person name="Wilkins M.J."/>
            <person name="Karaoz U."/>
            <person name="Brodie E.L."/>
            <person name="Williams K.H."/>
            <person name="Hubbard S.S."/>
            <person name="Banfield J.F."/>
        </authorList>
    </citation>
    <scope>NUCLEOTIDE SEQUENCE [LARGE SCALE GENOMIC DNA]</scope>
</reference>
<evidence type="ECO:0000256" key="8">
    <source>
        <dbReference type="PIRSR" id="PIRSR601952-2"/>
    </source>
</evidence>
<feature type="binding site" evidence="8">
    <location>
        <position position="44"/>
    </location>
    <ligand>
        <name>Mg(2+)</name>
        <dbReference type="ChEBI" id="CHEBI:18420"/>
    </ligand>
</feature>
<feature type="non-terminal residue" evidence="11">
    <location>
        <position position="322"/>
    </location>
</feature>
<dbReference type="InterPro" id="IPR018299">
    <property type="entry name" value="Alkaline_phosphatase_AS"/>
</dbReference>
<dbReference type="GO" id="GO:0004035">
    <property type="term" value="F:alkaline phosphatase activity"/>
    <property type="evidence" value="ECO:0007669"/>
    <property type="project" value="TreeGrafter"/>
</dbReference>
<keyword evidence="3 8" id="KW-0479">Metal-binding</keyword>
<comment type="cofactor">
    <cofactor evidence="8">
        <name>Zn(2+)</name>
        <dbReference type="ChEBI" id="CHEBI:29105"/>
    </cofactor>
    <text evidence="8">Binds 2 Zn(2+) ions.</text>
</comment>
<comment type="similarity">
    <text evidence="1 9">Belongs to the alkaline phosphatase family.</text>
</comment>
<feature type="binding site" evidence="8">
    <location>
        <position position="308"/>
    </location>
    <ligand>
        <name>Zn(2+)</name>
        <dbReference type="ChEBI" id="CHEBI:29105"/>
        <label>2</label>
    </ligand>
</feature>
<feature type="chain" id="PRO_5009514852" description="Alkaline phosphatase" evidence="10">
    <location>
        <begin position="20"/>
        <end position="322"/>
    </location>
</feature>
<dbReference type="Proteomes" id="UP000177025">
    <property type="component" value="Unassembled WGS sequence"/>
</dbReference>
<dbReference type="SMART" id="SM00098">
    <property type="entry name" value="alkPPc"/>
    <property type="match status" value="1"/>
</dbReference>
<feature type="binding site" evidence="8">
    <location>
        <position position="260"/>
    </location>
    <ligand>
        <name>Mg(2+)</name>
        <dbReference type="ChEBI" id="CHEBI:18420"/>
    </ligand>
</feature>
<evidence type="ECO:0000256" key="9">
    <source>
        <dbReference type="RuleBase" id="RU003946"/>
    </source>
</evidence>
<evidence type="ECO:0000256" key="3">
    <source>
        <dbReference type="ARBA" id="ARBA00022723"/>
    </source>
</evidence>
<dbReference type="PRINTS" id="PR00113">
    <property type="entry name" value="ALKPHPHTASE"/>
</dbReference>
<evidence type="ECO:0000256" key="6">
    <source>
        <dbReference type="ARBA" id="ARBA00022842"/>
    </source>
</evidence>
<dbReference type="Pfam" id="PF00245">
    <property type="entry name" value="Alk_phosphatase"/>
    <property type="match status" value="1"/>
</dbReference>
<keyword evidence="6 8" id="KW-0460">Magnesium</keyword>
<keyword evidence="5 8" id="KW-0862">Zinc</keyword>
<dbReference type="PANTHER" id="PTHR11596:SF5">
    <property type="entry name" value="ALKALINE PHOSPHATASE"/>
    <property type="match status" value="1"/>
</dbReference>
<dbReference type="InterPro" id="IPR001952">
    <property type="entry name" value="Alkaline_phosphatase"/>
</dbReference>
<dbReference type="Gene3D" id="3.40.720.10">
    <property type="entry name" value="Alkaline Phosphatase, subunit A"/>
    <property type="match status" value="1"/>
</dbReference>
<keyword evidence="2" id="KW-0597">Phosphoprotein</keyword>
<organism evidence="11 12">
    <name type="scientific">candidate division WOR-3 bacterium RBG_13_43_14</name>
    <dbReference type="NCBI Taxonomy" id="1802590"/>
    <lineage>
        <taxon>Bacteria</taxon>
        <taxon>Bacteria division WOR-3</taxon>
    </lineage>
</organism>
<dbReference type="InterPro" id="IPR017850">
    <property type="entry name" value="Alkaline_phosphatase_core_sf"/>
</dbReference>
<name>A0A1F4UFN3_UNCW3</name>
<evidence type="ECO:0000256" key="10">
    <source>
        <dbReference type="SAM" id="SignalP"/>
    </source>
</evidence>
<evidence type="ECO:0000256" key="5">
    <source>
        <dbReference type="ARBA" id="ARBA00022833"/>
    </source>
</evidence>
<evidence type="ECO:0000256" key="7">
    <source>
        <dbReference type="PIRSR" id="PIRSR601952-1"/>
    </source>
</evidence>
<dbReference type="SUPFAM" id="SSF53649">
    <property type="entry name" value="Alkaline phosphatase-like"/>
    <property type="match status" value="1"/>
</dbReference>
<proteinExistence type="inferred from homology"/>
<comment type="cofactor">
    <cofactor evidence="8">
        <name>Mg(2+)</name>
        <dbReference type="ChEBI" id="CHEBI:18420"/>
    </cofactor>
    <text evidence="8">Binds 1 Mg(2+) ion.</text>
</comment>
<accession>A0A1F4UFN3</accession>
<evidence type="ECO:0000313" key="12">
    <source>
        <dbReference type="Proteomes" id="UP000177025"/>
    </source>
</evidence>
<evidence type="ECO:0000313" key="11">
    <source>
        <dbReference type="EMBL" id="OGC43742.1"/>
    </source>
</evidence>
<evidence type="ECO:0000256" key="2">
    <source>
        <dbReference type="ARBA" id="ARBA00022553"/>
    </source>
</evidence>
<keyword evidence="10" id="KW-0732">Signal</keyword>
<feature type="active site" description="Phosphoserine intermediate" evidence="7">
    <location>
        <position position="88"/>
    </location>
</feature>
<feature type="signal peptide" evidence="10">
    <location>
        <begin position="1"/>
        <end position="19"/>
    </location>
</feature>
<feature type="binding site" evidence="8">
    <location>
        <position position="269"/>
    </location>
    <ligand>
        <name>Zn(2+)</name>
        <dbReference type="ChEBI" id="CHEBI:29105"/>
        <label>2</label>
    </ligand>
</feature>